<dbReference type="SUPFAM" id="SSF52540">
    <property type="entry name" value="P-loop containing nucleoside triphosphate hydrolases"/>
    <property type="match status" value="1"/>
</dbReference>
<evidence type="ECO:0000313" key="1">
    <source>
        <dbReference type="EMBL" id="ANF56422.1"/>
    </source>
</evidence>
<reference evidence="1 2" key="1">
    <citation type="submission" date="2016-04" db="EMBL/GenBank/DDBJ databases">
        <title>Complete Genome Sequence of Halotalea alkalilenta IHB B 13600.</title>
        <authorList>
            <person name="Swarnkar M.K."/>
            <person name="Sharma A."/>
            <person name="Kaushal K."/>
            <person name="Soni R."/>
            <person name="Rana S."/>
            <person name="Singh A.K."/>
            <person name="Gulati A."/>
        </authorList>
    </citation>
    <scope>NUCLEOTIDE SEQUENCE [LARGE SCALE GENOMIC DNA]</scope>
    <source>
        <strain evidence="1 2">IHB B 13600</strain>
    </source>
</reference>
<gene>
    <name evidence="1" type="ORF">A5892_02200</name>
</gene>
<keyword evidence="2" id="KW-1185">Reference proteome</keyword>
<dbReference type="Pfam" id="PF13671">
    <property type="entry name" value="AAA_33"/>
    <property type="match status" value="1"/>
</dbReference>
<organism evidence="1 2">
    <name type="scientific">Halotalea alkalilenta</name>
    <dbReference type="NCBI Taxonomy" id="376489"/>
    <lineage>
        <taxon>Bacteria</taxon>
        <taxon>Pseudomonadati</taxon>
        <taxon>Pseudomonadota</taxon>
        <taxon>Gammaproteobacteria</taxon>
        <taxon>Oceanospirillales</taxon>
        <taxon>Halomonadaceae</taxon>
        <taxon>Halotalea</taxon>
    </lineage>
</organism>
<proteinExistence type="predicted"/>
<dbReference type="Gene3D" id="3.40.50.300">
    <property type="entry name" value="P-loop containing nucleotide triphosphate hydrolases"/>
    <property type="match status" value="1"/>
</dbReference>
<dbReference type="EMBL" id="CP015243">
    <property type="protein sequence ID" value="ANF56422.1"/>
    <property type="molecule type" value="Genomic_DNA"/>
</dbReference>
<name>A0A172YBC9_9GAMM</name>
<sequence length="386" mass="43768">MTQPSRQPLFEALHRHGVLDAERLTEADRLDCDQLIELCHQIAERMLAQRDRPKAVAEPPYQRLDQAMLASLERLCAHPATGAYAEELEQLGYWAVEAFARMHGALEKRRQLGLSVPVGEVVEGDVCLELVAVCCDILTLDGLPLANEVVDRYLEGCGDFEMMRLFDYAAVYYALRRAEEVVDQPLALRRYIETTIYIAEFRVPYLLLGVGVIGSGKSRFTQAAMRELAGIRVRSNVERQRLLDERAAAGLPVLGEYDPEITAETYARLAKITGALLEASYPVYIDATCLKREQRDLLRNEAQSRGLATLMVNFQADRATLEARISRRSNRRQERPEVAFKVLDEQLAQFEPFEEDERIHLIQLDTTARDANVTLVALIREHLRLS</sequence>
<evidence type="ECO:0000313" key="2">
    <source>
        <dbReference type="Proteomes" id="UP000077875"/>
    </source>
</evidence>
<dbReference type="RefSeq" id="WP_064121402.1">
    <property type="nucleotide sequence ID" value="NZ_CP015243.1"/>
</dbReference>
<accession>A0A172YBC9</accession>
<dbReference type="PANTHER" id="PTHR43883:SF1">
    <property type="entry name" value="GLUCONOKINASE"/>
    <property type="match status" value="1"/>
</dbReference>
<dbReference type="Proteomes" id="UP000077875">
    <property type="component" value="Chromosome"/>
</dbReference>
<dbReference type="KEGG" id="haa:A5892_02200"/>
<dbReference type="InterPro" id="IPR052732">
    <property type="entry name" value="Cell-binding_unc_protein"/>
</dbReference>
<dbReference type="STRING" id="376489.A5892_02200"/>
<dbReference type="InterPro" id="IPR027417">
    <property type="entry name" value="P-loop_NTPase"/>
</dbReference>
<evidence type="ECO:0008006" key="3">
    <source>
        <dbReference type="Google" id="ProtNLM"/>
    </source>
</evidence>
<dbReference type="PANTHER" id="PTHR43883">
    <property type="entry name" value="SLR0207 PROTEIN"/>
    <property type="match status" value="1"/>
</dbReference>
<dbReference type="AlphaFoldDB" id="A0A172YBC9"/>
<protein>
    <recommendedName>
        <fullName evidence="3">Kinase</fullName>
    </recommendedName>
</protein>